<evidence type="ECO:0000313" key="1">
    <source>
        <dbReference type="EMBL" id="KAJ8979021.1"/>
    </source>
</evidence>
<dbReference type="Proteomes" id="UP001162164">
    <property type="component" value="Unassembled WGS sequence"/>
</dbReference>
<sequence length="244" mass="27874">MQVALMQSTKKLRKSEPGYQKDVNTFKSNAQELVKLSREHLYDEPPTEDKHYITFERYVPEIHNKVRTSMMTFHEEQISKVGHSWVLPGSYKSLTRPSTPPSEKRIMTGIFISVVRASFDLTNPIEPTLSGAVWYTLPVSGNIQIFRAQILVLVNLQHDYKLGIYISIVVQIVTPHIMELLIYLKIGIINLKNAKTKAILIRIHNIVVLKFNLQKTSAQGKRSCATNTTDNKLYEIYHSGIHNG</sequence>
<accession>A0ABQ9JLF4</accession>
<dbReference type="EMBL" id="JAPWTJ010000381">
    <property type="protein sequence ID" value="KAJ8979021.1"/>
    <property type="molecule type" value="Genomic_DNA"/>
</dbReference>
<evidence type="ECO:0000313" key="2">
    <source>
        <dbReference type="Proteomes" id="UP001162164"/>
    </source>
</evidence>
<gene>
    <name evidence="1" type="ORF">NQ317_003124</name>
</gene>
<name>A0ABQ9JLF4_9CUCU</name>
<proteinExistence type="predicted"/>
<organism evidence="1 2">
    <name type="scientific">Molorchus minor</name>
    <dbReference type="NCBI Taxonomy" id="1323400"/>
    <lineage>
        <taxon>Eukaryota</taxon>
        <taxon>Metazoa</taxon>
        <taxon>Ecdysozoa</taxon>
        <taxon>Arthropoda</taxon>
        <taxon>Hexapoda</taxon>
        <taxon>Insecta</taxon>
        <taxon>Pterygota</taxon>
        <taxon>Neoptera</taxon>
        <taxon>Endopterygota</taxon>
        <taxon>Coleoptera</taxon>
        <taxon>Polyphaga</taxon>
        <taxon>Cucujiformia</taxon>
        <taxon>Chrysomeloidea</taxon>
        <taxon>Cerambycidae</taxon>
        <taxon>Lamiinae</taxon>
        <taxon>Monochamini</taxon>
        <taxon>Molorchus</taxon>
    </lineage>
</organism>
<comment type="caution">
    <text evidence="1">The sequence shown here is derived from an EMBL/GenBank/DDBJ whole genome shotgun (WGS) entry which is preliminary data.</text>
</comment>
<protein>
    <submittedName>
        <fullName evidence="1">Uncharacterized protein</fullName>
    </submittedName>
</protein>
<keyword evidence="2" id="KW-1185">Reference proteome</keyword>
<reference evidence="1" key="1">
    <citation type="journal article" date="2023" name="Insect Mol. Biol.">
        <title>Genome sequencing provides insights into the evolution of gene families encoding plant cell wall-degrading enzymes in longhorned beetles.</title>
        <authorList>
            <person name="Shin N.R."/>
            <person name="Okamura Y."/>
            <person name="Kirsch R."/>
            <person name="Pauchet Y."/>
        </authorList>
    </citation>
    <scope>NUCLEOTIDE SEQUENCE</scope>
    <source>
        <strain evidence="1">MMC_N1</strain>
    </source>
</reference>